<evidence type="ECO:0000313" key="2">
    <source>
        <dbReference type="EnsemblMetazoa" id="AQUA011881-PA"/>
    </source>
</evidence>
<feature type="region of interest" description="Disordered" evidence="1">
    <location>
        <begin position="25"/>
        <end position="69"/>
    </location>
</feature>
<name>A0A182XPS9_ANOQN</name>
<organism evidence="2 3">
    <name type="scientific">Anopheles quadriannulatus</name>
    <name type="common">Mosquito</name>
    <dbReference type="NCBI Taxonomy" id="34691"/>
    <lineage>
        <taxon>Eukaryota</taxon>
        <taxon>Metazoa</taxon>
        <taxon>Ecdysozoa</taxon>
        <taxon>Arthropoda</taxon>
        <taxon>Hexapoda</taxon>
        <taxon>Insecta</taxon>
        <taxon>Pterygota</taxon>
        <taxon>Neoptera</taxon>
        <taxon>Endopterygota</taxon>
        <taxon>Diptera</taxon>
        <taxon>Nematocera</taxon>
        <taxon>Culicoidea</taxon>
        <taxon>Culicidae</taxon>
        <taxon>Anophelinae</taxon>
        <taxon>Anopheles</taxon>
    </lineage>
</organism>
<accession>A0A182XPS9</accession>
<evidence type="ECO:0000256" key="1">
    <source>
        <dbReference type="SAM" id="MobiDB-lite"/>
    </source>
</evidence>
<feature type="compositionally biased region" description="Basic residues" evidence="1">
    <location>
        <begin position="44"/>
        <end position="54"/>
    </location>
</feature>
<dbReference type="Proteomes" id="UP000076407">
    <property type="component" value="Unassembled WGS sequence"/>
</dbReference>
<reference evidence="2" key="1">
    <citation type="submission" date="2020-05" db="UniProtKB">
        <authorList>
            <consortium name="EnsemblMetazoa"/>
        </authorList>
    </citation>
    <scope>IDENTIFICATION</scope>
    <source>
        <strain evidence="2">SANGQUA</strain>
    </source>
</reference>
<protein>
    <submittedName>
        <fullName evidence="2">Uncharacterized protein</fullName>
    </submittedName>
</protein>
<evidence type="ECO:0000313" key="3">
    <source>
        <dbReference type="Proteomes" id="UP000076407"/>
    </source>
</evidence>
<proteinExistence type="predicted"/>
<dbReference type="AlphaFoldDB" id="A0A182XPS9"/>
<sequence length="155" mass="16872">MARCRYMPQHTLPSAHRDCESITLPAAHHARSSRNREGTSPPYARRRLRHPRGGRQHEPGTGCWNGQGRIRNGSRCPHTASDKCPGGRVTAQVNIAARIIEFNGRGSAVLTEFLCSTRGTTGTDHWLNTSPTGLWYDATSAGLCLNASKVVANPS</sequence>
<dbReference type="EnsemblMetazoa" id="AQUA011881-RA">
    <property type="protein sequence ID" value="AQUA011881-PA"/>
    <property type="gene ID" value="AQUA011881"/>
</dbReference>
<keyword evidence="3" id="KW-1185">Reference proteome</keyword>
<dbReference type="VEuPathDB" id="VectorBase:AQUA011881"/>